<organism evidence="2 3">
    <name type="scientific">Cotesia glomerata</name>
    <name type="common">Lepidopteran parasitic wasp</name>
    <name type="synonym">Apanteles glomeratus</name>
    <dbReference type="NCBI Taxonomy" id="32391"/>
    <lineage>
        <taxon>Eukaryota</taxon>
        <taxon>Metazoa</taxon>
        <taxon>Ecdysozoa</taxon>
        <taxon>Arthropoda</taxon>
        <taxon>Hexapoda</taxon>
        <taxon>Insecta</taxon>
        <taxon>Pterygota</taxon>
        <taxon>Neoptera</taxon>
        <taxon>Endopterygota</taxon>
        <taxon>Hymenoptera</taxon>
        <taxon>Apocrita</taxon>
        <taxon>Ichneumonoidea</taxon>
        <taxon>Braconidae</taxon>
        <taxon>Microgastrinae</taxon>
        <taxon>Cotesia</taxon>
    </lineage>
</organism>
<feature type="compositionally biased region" description="Basic residues" evidence="1">
    <location>
        <begin position="15"/>
        <end position="27"/>
    </location>
</feature>
<evidence type="ECO:0000313" key="2">
    <source>
        <dbReference type="EMBL" id="KAH0533564.1"/>
    </source>
</evidence>
<keyword evidence="3" id="KW-1185">Reference proteome</keyword>
<name>A0AAV7HAD0_COTGL</name>
<evidence type="ECO:0000256" key="1">
    <source>
        <dbReference type="SAM" id="MobiDB-lite"/>
    </source>
</evidence>
<proteinExistence type="predicted"/>
<feature type="compositionally biased region" description="Polar residues" evidence="1">
    <location>
        <begin position="31"/>
        <end position="45"/>
    </location>
</feature>
<dbReference type="AlphaFoldDB" id="A0AAV7HAD0"/>
<evidence type="ECO:0000313" key="3">
    <source>
        <dbReference type="Proteomes" id="UP000826195"/>
    </source>
</evidence>
<gene>
    <name evidence="2" type="ORF">KQX54_000448</name>
</gene>
<sequence>MPRGKWYCSNCHASKQPKKRNSSRRSHTKSDVSPTPSTIASNTNVEDAKEEAPNLFQQLRRRT</sequence>
<feature type="non-terminal residue" evidence="2">
    <location>
        <position position="63"/>
    </location>
</feature>
<dbReference type="EMBL" id="JAHXZJ010003078">
    <property type="protein sequence ID" value="KAH0533564.1"/>
    <property type="molecule type" value="Genomic_DNA"/>
</dbReference>
<accession>A0AAV7HAD0</accession>
<comment type="caution">
    <text evidence="2">The sequence shown here is derived from an EMBL/GenBank/DDBJ whole genome shotgun (WGS) entry which is preliminary data.</text>
</comment>
<protein>
    <submittedName>
        <fullName evidence="2">Uncharacterized protein</fullName>
    </submittedName>
</protein>
<reference evidence="2 3" key="1">
    <citation type="journal article" date="2021" name="J. Hered.">
        <title>A chromosome-level genome assembly of the parasitoid wasp, Cotesia glomerata (Hymenoptera: Braconidae).</title>
        <authorList>
            <person name="Pinto B.J."/>
            <person name="Weis J.J."/>
            <person name="Gamble T."/>
            <person name="Ode P.J."/>
            <person name="Paul R."/>
            <person name="Zaspel J.M."/>
        </authorList>
    </citation>
    <scope>NUCLEOTIDE SEQUENCE [LARGE SCALE GENOMIC DNA]</scope>
    <source>
        <strain evidence="2">CgM1</strain>
    </source>
</reference>
<dbReference type="Proteomes" id="UP000826195">
    <property type="component" value="Unassembled WGS sequence"/>
</dbReference>
<feature type="region of interest" description="Disordered" evidence="1">
    <location>
        <begin position="1"/>
        <end position="63"/>
    </location>
</feature>